<name>A0A0H5R727_9EUKA</name>
<proteinExistence type="predicted"/>
<feature type="non-terminal residue" evidence="2">
    <location>
        <position position="143"/>
    </location>
</feature>
<evidence type="ECO:0000256" key="1">
    <source>
        <dbReference type="SAM" id="MobiDB-lite"/>
    </source>
</evidence>
<feature type="compositionally biased region" description="Basic and acidic residues" evidence="1">
    <location>
        <begin position="114"/>
        <end position="137"/>
    </location>
</feature>
<evidence type="ECO:0000313" key="2">
    <source>
        <dbReference type="EMBL" id="CRZ04099.1"/>
    </source>
</evidence>
<feature type="non-terminal residue" evidence="2">
    <location>
        <position position="1"/>
    </location>
</feature>
<reference evidence="2" key="1">
    <citation type="submission" date="2015-04" db="EMBL/GenBank/DDBJ databases">
        <title>The genome sequence of the plant pathogenic Rhizarian Plasmodiophora brassicae reveals insights in its biotrophic life cycle and the origin of chitin synthesis.</title>
        <authorList>
            <person name="Schwelm A."/>
            <person name="Fogelqvist J."/>
            <person name="Knaust A."/>
            <person name="Julke S."/>
            <person name="Lilja T."/>
            <person name="Dhandapani V."/>
            <person name="Bonilla-Rosso G."/>
            <person name="Karlsson M."/>
            <person name="Shevchenko A."/>
            <person name="Choi S.R."/>
            <person name="Kim H.G."/>
            <person name="Park J.Y."/>
            <person name="Lim Y.P."/>
            <person name="Ludwig-Muller J."/>
            <person name="Dixelius C."/>
        </authorList>
    </citation>
    <scope>NUCLEOTIDE SEQUENCE</scope>
    <source>
        <tissue evidence="2">Potato root galls</tissue>
    </source>
</reference>
<protein>
    <submittedName>
        <fullName evidence="2">Uncharacterized protein</fullName>
    </submittedName>
</protein>
<dbReference type="EMBL" id="HACM01003657">
    <property type="protein sequence ID" value="CRZ04099.1"/>
    <property type="molecule type" value="Transcribed_RNA"/>
</dbReference>
<organism evidence="2">
    <name type="scientific">Spongospora subterranea</name>
    <dbReference type="NCBI Taxonomy" id="70186"/>
    <lineage>
        <taxon>Eukaryota</taxon>
        <taxon>Sar</taxon>
        <taxon>Rhizaria</taxon>
        <taxon>Endomyxa</taxon>
        <taxon>Phytomyxea</taxon>
        <taxon>Plasmodiophorida</taxon>
        <taxon>Plasmodiophoridae</taxon>
        <taxon>Spongospora</taxon>
    </lineage>
</organism>
<sequence>CQRSVLNILEIPKRNVRQNSLLVVAGCYCCGWLAGRSCWFHPPRYWPERRRERAAPPGFLLAALAMLLLEELSPELDAAATVVHWSWQLPWLSSPVHEEKEKGERATVAATGGKGDKERRKEERSERRAMKRGREGRLPPASG</sequence>
<accession>A0A0H5R727</accession>
<dbReference type="AlphaFoldDB" id="A0A0H5R727"/>
<feature type="region of interest" description="Disordered" evidence="1">
    <location>
        <begin position="97"/>
        <end position="143"/>
    </location>
</feature>